<evidence type="ECO:0000313" key="2">
    <source>
        <dbReference type="Proteomes" id="UP001218638"/>
    </source>
</evidence>
<dbReference type="AlphaFoldDB" id="A0AAF0CHI4"/>
<organism evidence="1 2">
    <name type="scientific">Synoicihabitans lomoniglobus</name>
    <dbReference type="NCBI Taxonomy" id="2909285"/>
    <lineage>
        <taxon>Bacteria</taxon>
        <taxon>Pseudomonadati</taxon>
        <taxon>Verrucomicrobiota</taxon>
        <taxon>Opitutia</taxon>
        <taxon>Opitutales</taxon>
        <taxon>Opitutaceae</taxon>
        <taxon>Synoicihabitans</taxon>
    </lineage>
</organism>
<dbReference type="InterPro" id="IPR036249">
    <property type="entry name" value="Thioredoxin-like_sf"/>
</dbReference>
<dbReference type="EMBL" id="CP119075">
    <property type="protein sequence ID" value="WED64352.1"/>
    <property type="molecule type" value="Genomic_DNA"/>
</dbReference>
<dbReference type="PANTHER" id="PTHR36057:SF1">
    <property type="entry name" value="LIPOPROTEIN LIPID ATTACHMENT SITE-LIKE PROTEIN, PUTATIVE (DUF1223)-RELATED"/>
    <property type="match status" value="1"/>
</dbReference>
<dbReference type="RefSeq" id="WP_330930983.1">
    <property type="nucleotide sequence ID" value="NZ_CP119075.1"/>
</dbReference>
<evidence type="ECO:0000313" key="1">
    <source>
        <dbReference type="EMBL" id="WED64352.1"/>
    </source>
</evidence>
<dbReference type="InterPro" id="IPR010634">
    <property type="entry name" value="DUF1223"/>
</dbReference>
<accession>A0AAF0CHI4</accession>
<dbReference type="PANTHER" id="PTHR36057">
    <property type="match status" value="1"/>
</dbReference>
<sequence>MRPFLFLREVTFAVAVMSATVAPAQMFRSGPSAVPLVELFTSEGCSSCPPAEHWLGELRHDQGLWRDFVPVAWHVNYWDRLGWPDKFAAPAYTDRQYAYAQSWRSGRVYTPGFVRAGQEWTPREHGLSRSDDDDAPVGVLTAEVADGKVTVRFEIGNERTNLVAHVALLGGGIASDVRRGENRGKQLEHEFLVLGWRSTPLRPGGEAHLTLPASAEDVAPVRQAVAIWISRQGDPGPLQATGGWLDK</sequence>
<protein>
    <submittedName>
        <fullName evidence="1">DUF1223 domain-containing protein</fullName>
    </submittedName>
</protein>
<proteinExistence type="predicted"/>
<reference evidence="1" key="1">
    <citation type="submission" date="2023-03" db="EMBL/GenBank/DDBJ databases">
        <title>Lomoglobus Profundus gen. nov., sp. nov., a novel member of the phylum Verrucomicrobia, isolated from deep-marine sediment of South China Sea.</title>
        <authorList>
            <person name="Ahmad T."/>
            <person name="Ishaq S.E."/>
            <person name="Wang F."/>
        </authorList>
    </citation>
    <scope>NUCLEOTIDE SEQUENCE</scope>
    <source>
        <strain evidence="1">LMO-M01</strain>
    </source>
</reference>
<dbReference type="Proteomes" id="UP001218638">
    <property type="component" value="Chromosome"/>
</dbReference>
<dbReference type="SUPFAM" id="SSF52833">
    <property type="entry name" value="Thioredoxin-like"/>
    <property type="match status" value="1"/>
</dbReference>
<gene>
    <name evidence="1" type="ORF">PXH66_18595</name>
</gene>
<dbReference type="Pfam" id="PF06764">
    <property type="entry name" value="DUF1223"/>
    <property type="match status" value="1"/>
</dbReference>
<keyword evidence="2" id="KW-1185">Reference proteome</keyword>
<dbReference type="KEGG" id="slom:PXH66_18595"/>
<name>A0AAF0CHI4_9BACT</name>